<dbReference type="InterPro" id="IPR022781">
    <property type="entry name" value="Flagellar_biosynth_FliO"/>
</dbReference>
<dbReference type="AlphaFoldDB" id="A0A410M8E4"/>
<evidence type="ECO:0000256" key="8">
    <source>
        <dbReference type="SAM" id="SignalP"/>
    </source>
</evidence>
<accession>A0A410M8E4</accession>
<feature type="transmembrane region" description="Helical" evidence="7">
    <location>
        <begin position="74"/>
        <end position="96"/>
    </location>
</feature>
<evidence type="ECO:0000313" key="9">
    <source>
        <dbReference type="EMBL" id="QAS50987.1"/>
    </source>
</evidence>
<feature type="region of interest" description="Disordered" evidence="6">
    <location>
        <begin position="202"/>
        <end position="226"/>
    </location>
</feature>
<dbReference type="GO" id="GO:0044781">
    <property type="term" value="P:bacterial-type flagellum organization"/>
    <property type="evidence" value="ECO:0007669"/>
    <property type="project" value="InterPro"/>
</dbReference>
<organism evidence="9 10">
    <name type="scientific">Halobacillus litoralis</name>
    <dbReference type="NCBI Taxonomy" id="45668"/>
    <lineage>
        <taxon>Bacteria</taxon>
        <taxon>Bacillati</taxon>
        <taxon>Bacillota</taxon>
        <taxon>Bacilli</taxon>
        <taxon>Bacillales</taxon>
        <taxon>Bacillaceae</taxon>
        <taxon>Halobacillus</taxon>
    </lineage>
</organism>
<dbReference type="OrthoDB" id="2376965at2"/>
<keyword evidence="3 7" id="KW-0812">Transmembrane</keyword>
<keyword evidence="4 7" id="KW-1133">Transmembrane helix</keyword>
<evidence type="ECO:0000256" key="7">
    <source>
        <dbReference type="SAM" id="Phobius"/>
    </source>
</evidence>
<reference evidence="9 10" key="1">
    <citation type="submission" date="2018-01" db="EMBL/GenBank/DDBJ databases">
        <title>The whole genome sequencing and assembly of Halobacillus litoralis ERB031 strain.</title>
        <authorList>
            <person name="Lee S.-J."/>
            <person name="Park M.-K."/>
            <person name="Kim J.-Y."/>
            <person name="Lee Y.-J."/>
            <person name="Yi H."/>
            <person name="Bahn Y.-S."/>
            <person name="Kim J.F."/>
            <person name="Lee D.-W."/>
        </authorList>
    </citation>
    <scope>NUCLEOTIDE SEQUENCE [LARGE SCALE GENOMIC DNA]</scope>
    <source>
        <strain evidence="9 10">ERB 031</strain>
    </source>
</reference>
<keyword evidence="5 7" id="KW-0472">Membrane</keyword>
<dbReference type="EMBL" id="CP026118">
    <property type="protein sequence ID" value="QAS50987.1"/>
    <property type="molecule type" value="Genomic_DNA"/>
</dbReference>
<keyword evidence="8" id="KW-0732">Signal</keyword>
<evidence type="ECO:0000313" key="10">
    <source>
        <dbReference type="Proteomes" id="UP000287756"/>
    </source>
</evidence>
<comment type="subcellular location">
    <subcellularLocation>
        <location evidence="1">Cell membrane</location>
    </subcellularLocation>
</comment>
<evidence type="ECO:0000256" key="2">
    <source>
        <dbReference type="ARBA" id="ARBA00022475"/>
    </source>
</evidence>
<feature type="region of interest" description="Disordered" evidence="6">
    <location>
        <begin position="44"/>
        <end position="66"/>
    </location>
</feature>
<dbReference type="Proteomes" id="UP000287756">
    <property type="component" value="Chromosome"/>
</dbReference>
<evidence type="ECO:0000256" key="3">
    <source>
        <dbReference type="ARBA" id="ARBA00022692"/>
    </source>
</evidence>
<evidence type="ECO:0000256" key="4">
    <source>
        <dbReference type="ARBA" id="ARBA00022989"/>
    </source>
</evidence>
<evidence type="ECO:0008006" key="11">
    <source>
        <dbReference type="Google" id="ProtNLM"/>
    </source>
</evidence>
<gene>
    <name evidence="9" type="ORF">HLI_01620</name>
</gene>
<dbReference type="GO" id="GO:0016020">
    <property type="term" value="C:membrane"/>
    <property type="evidence" value="ECO:0007669"/>
    <property type="project" value="InterPro"/>
</dbReference>
<sequence>MYMFKTTRLTIILALVGVFIASVPMVAAAQPSAYECLENPQLEGCPSSESTGDQEQPPVEEEIESQEDASSSSLVWNIIKLIFALIFVVALIYGLLKFFNQKNKLFNRNKTMENLGGMNLGPNRSIQAVRIGGQVFILGVGESVEMIAEITDESTKNTLMQQDEQTQGSTPFAMDKWIGKWKQKNDQPKSSDSSIQFQQLFENQLNDMKKKRKQAVDEDRRDQDHE</sequence>
<feature type="chain" id="PRO_5019183177" description="Flagellar protein" evidence="8">
    <location>
        <begin position="30"/>
        <end position="226"/>
    </location>
</feature>
<proteinExistence type="predicted"/>
<evidence type="ECO:0000256" key="5">
    <source>
        <dbReference type="ARBA" id="ARBA00023136"/>
    </source>
</evidence>
<feature type="signal peptide" evidence="8">
    <location>
        <begin position="1"/>
        <end position="29"/>
    </location>
</feature>
<protein>
    <recommendedName>
        <fullName evidence="11">Flagellar protein</fullName>
    </recommendedName>
</protein>
<keyword evidence="2" id="KW-1003">Cell membrane</keyword>
<evidence type="ECO:0000256" key="1">
    <source>
        <dbReference type="ARBA" id="ARBA00004236"/>
    </source>
</evidence>
<name>A0A410M8E4_9BACI</name>
<evidence type="ECO:0000256" key="6">
    <source>
        <dbReference type="SAM" id="MobiDB-lite"/>
    </source>
</evidence>
<dbReference type="Pfam" id="PF04347">
    <property type="entry name" value="FliO"/>
    <property type="match status" value="1"/>
</dbReference>
<feature type="compositionally biased region" description="Basic and acidic residues" evidence="6">
    <location>
        <begin position="214"/>
        <end position="226"/>
    </location>
</feature>
<dbReference type="KEGG" id="hli:HLI_01620"/>